<evidence type="ECO:0000256" key="6">
    <source>
        <dbReference type="ARBA" id="ARBA00022829"/>
    </source>
</evidence>
<feature type="domain" description="Tyr recombinase" evidence="12">
    <location>
        <begin position="218"/>
        <end position="397"/>
    </location>
</feature>
<dbReference type="GO" id="GO:0006310">
    <property type="term" value="P:DNA recombination"/>
    <property type="evidence" value="ECO:0007669"/>
    <property type="project" value="UniProtKB-KW"/>
</dbReference>
<dbReference type="InterPro" id="IPR013762">
    <property type="entry name" value="Integrase-like_cat_sf"/>
</dbReference>
<dbReference type="InterPro" id="IPR010998">
    <property type="entry name" value="Integrase_recombinase_N"/>
</dbReference>
<evidence type="ECO:0000256" key="11">
    <source>
        <dbReference type="PROSITE-ProRule" id="PRU01248"/>
    </source>
</evidence>
<gene>
    <name evidence="14" type="ORF">G6Z34_12990</name>
</gene>
<feature type="domain" description="Core-binding (CB)" evidence="13">
    <location>
        <begin position="94"/>
        <end position="196"/>
    </location>
</feature>
<dbReference type="GO" id="GO:0051301">
    <property type="term" value="P:cell division"/>
    <property type="evidence" value="ECO:0007669"/>
    <property type="project" value="UniProtKB-KW"/>
</dbReference>
<dbReference type="InterPro" id="IPR004107">
    <property type="entry name" value="Integrase_SAM-like_N"/>
</dbReference>
<comment type="similarity">
    <text evidence="3">Belongs to the 'phage' integrase family.</text>
</comment>
<evidence type="ECO:0000256" key="1">
    <source>
        <dbReference type="ARBA" id="ARBA00003283"/>
    </source>
</evidence>
<evidence type="ECO:0000313" key="14">
    <source>
        <dbReference type="EMBL" id="NGU31000.1"/>
    </source>
</evidence>
<evidence type="ECO:0000256" key="7">
    <source>
        <dbReference type="ARBA" id="ARBA00022908"/>
    </source>
</evidence>
<evidence type="ECO:0000256" key="4">
    <source>
        <dbReference type="ARBA" id="ARBA00022490"/>
    </source>
</evidence>
<keyword evidence="4" id="KW-0963">Cytoplasm</keyword>
<dbReference type="InterPro" id="IPR002104">
    <property type="entry name" value="Integrase_catalytic"/>
</dbReference>
<evidence type="ECO:0000256" key="9">
    <source>
        <dbReference type="ARBA" id="ARBA00023172"/>
    </source>
</evidence>
<dbReference type="PROSITE" id="PS51900">
    <property type="entry name" value="CB"/>
    <property type="match status" value="1"/>
</dbReference>
<dbReference type="GO" id="GO:0003677">
    <property type="term" value="F:DNA binding"/>
    <property type="evidence" value="ECO:0007669"/>
    <property type="project" value="UniProtKB-UniRule"/>
</dbReference>
<keyword evidence="8 11" id="KW-0238">DNA-binding</keyword>
<dbReference type="InterPro" id="IPR044068">
    <property type="entry name" value="CB"/>
</dbReference>
<dbReference type="PANTHER" id="PTHR30349:SF77">
    <property type="entry name" value="TYROSINE RECOMBINASE XERC"/>
    <property type="match status" value="1"/>
</dbReference>
<organism evidence="14 15">
    <name type="scientific">Clostridium perfringens</name>
    <dbReference type="NCBI Taxonomy" id="1502"/>
    <lineage>
        <taxon>Bacteria</taxon>
        <taxon>Bacillati</taxon>
        <taxon>Bacillota</taxon>
        <taxon>Clostridia</taxon>
        <taxon>Eubacteriales</taxon>
        <taxon>Clostridiaceae</taxon>
        <taxon>Clostridium</taxon>
    </lineage>
</organism>
<evidence type="ECO:0000256" key="2">
    <source>
        <dbReference type="ARBA" id="ARBA00004496"/>
    </source>
</evidence>
<dbReference type="Pfam" id="PF02899">
    <property type="entry name" value="Phage_int_SAM_1"/>
    <property type="match status" value="1"/>
</dbReference>
<dbReference type="Gene3D" id="1.10.443.10">
    <property type="entry name" value="Intergrase catalytic core"/>
    <property type="match status" value="1"/>
</dbReference>
<dbReference type="Gene3D" id="1.10.150.130">
    <property type="match status" value="1"/>
</dbReference>
<dbReference type="EMBL" id="JAALLZ010000006">
    <property type="protein sequence ID" value="NGU31000.1"/>
    <property type="molecule type" value="Genomic_DNA"/>
</dbReference>
<evidence type="ECO:0000256" key="5">
    <source>
        <dbReference type="ARBA" id="ARBA00022618"/>
    </source>
</evidence>
<evidence type="ECO:0000313" key="15">
    <source>
        <dbReference type="Proteomes" id="UP000481454"/>
    </source>
</evidence>
<keyword evidence="5" id="KW-0132">Cell division</keyword>
<name>A0AAP6WNQ9_CLOPF</name>
<dbReference type="InterPro" id="IPR050090">
    <property type="entry name" value="Tyrosine_recombinase_XerCD"/>
</dbReference>
<dbReference type="PANTHER" id="PTHR30349">
    <property type="entry name" value="PHAGE INTEGRASE-RELATED"/>
    <property type="match status" value="1"/>
</dbReference>
<dbReference type="GO" id="GO:0007059">
    <property type="term" value="P:chromosome segregation"/>
    <property type="evidence" value="ECO:0007669"/>
    <property type="project" value="UniProtKB-KW"/>
</dbReference>
<dbReference type="GO" id="GO:0005737">
    <property type="term" value="C:cytoplasm"/>
    <property type="evidence" value="ECO:0007669"/>
    <property type="project" value="UniProtKB-SubCell"/>
</dbReference>
<keyword evidence="6" id="KW-0159">Chromosome partition</keyword>
<evidence type="ECO:0000259" key="12">
    <source>
        <dbReference type="PROSITE" id="PS51898"/>
    </source>
</evidence>
<dbReference type="NCBIfam" id="NF040815">
    <property type="entry name" value="recomb_XerA_Arch"/>
    <property type="match status" value="1"/>
</dbReference>
<proteinExistence type="inferred from homology"/>
<evidence type="ECO:0000256" key="3">
    <source>
        <dbReference type="ARBA" id="ARBA00008857"/>
    </source>
</evidence>
<dbReference type="InterPro" id="IPR011010">
    <property type="entry name" value="DNA_brk_join_enz"/>
</dbReference>
<protein>
    <submittedName>
        <fullName evidence="14">Tyrosine recombinase XerC</fullName>
    </submittedName>
</protein>
<dbReference type="Pfam" id="PF00589">
    <property type="entry name" value="Phage_integrase"/>
    <property type="match status" value="1"/>
</dbReference>
<comment type="caution">
    <text evidence="14">The sequence shown here is derived from an EMBL/GenBank/DDBJ whole genome shotgun (WGS) entry which is preliminary data.</text>
</comment>
<dbReference type="AlphaFoldDB" id="A0AAP6WNQ9"/>
<dbReference type="PROSITE" id="PS51898">
    <property type="entry name" value="TYR_RECOMBINASE"/>
    <property type="match status" value="1"/>
</dbReference>
<comment type="function">
    <text evidence="1">Site-specific tyrosine recombinase, which acts by catalyzing the cutting and rejoining of the recombining DNA molecules.</text>
</comment>
<dbReference type="GO" id="GO:0015074">
    <property type="term" value="P:DNA integration"/>
    <property type="evidence" value="ECO:0007669"/>
    <property type="project" value="UniProtKB-KW"/>
</dbReference>
<dbReference type="SUPFAM" id="SSF56349">
    <property type="entry name" value="DNA breaking-rejoining enzymes"/>
    <property type="match status" value="1"/>
</dbReference>
<dbReference type="Proteomes" id="UP000481454">
    <property type="component" value="Unassembled WGS sequence"/>
</dbReference>
<sequence length="403" mass="47790">MDNLNDIYNNYDNLGVTRNYENYIEHIYIFYNKMNMSIDEIANIYKKNKRIIQMWVEELKLDSFNSDEKMNLNDNSNIQLELNKKVEIKKIEENKLPKRVDDFVSYLKNIKEQSPNTIKNYTYDLTLLFKYLVGRNQNVENYDNVDIRYVDDNFIRNIALSDLYDFLNYVEVDRNNSAYAKARKVATLKSFFKFLNVKMKVIDENPTIELETPKIKKRLPVYLTLDQSKKVLESMNKGKKYYSRDYCIFVLFLNCGMRLSELCNIKLKDIKEDTITIIGKGDKERTVYLNEECIKAINNYLKDRKELNNCNEYLFLSKRKTQITARAVEDLVKKHIENAGFKDKKYTPHKLRHSAATMYLKEGVDIRFIQEILGHENISTTQIYTHVDDVELRKIVNDSPLSK</sequence>
<keyword evidence="7" id="KW-0229">DNA integration</keyword>
<keyword evidence="9" id="KW-0233">DNA recombination</keyword>
<keyword evidence="10" id="KW-0131">Cell cycle</keyword>
<evidence type="ECO:0000256" key="8">
    <source>
        <dbReference type="ARBA" id="ARBA00023125"/>
    </source>
</evidence>
<evidence type="ECO:0000256" key="10">
    <source>
        <dbReference type="ARBA" id="ARBA00023306"/>
    </source>
</evidence>
<reference evidence="14 15" key="1">
    <citation type="submission" date="2020-02" db="EMBL/GenBank/DDBJ databases">
        <title>Genomic Insights into the Phylogeny and Genetic Plasticity of the Human and Animal Enteric Pathogen Clostridium perfringens.</title>
        <authorList>
            <person name="Feng Y."/>
            <person name="Hu Y."/>
        </authorList>
    </citation>
    <scope>NUCLEOTIDE SEQUENCE [LARGE SCALE GENOMIC DNA]</scope>
    <source>
        <strain evidence="14 15">CP-40</strain>
    </source>
</reference>
<evidence type="ECO:0000259" key="13">
    <source>
        <dbReference type="PROSITE" id="PS51900"/>
    </source>
</evidence>
<comment type="subcellular location">
    <subcellularLocation>
        <location evidence="2">Cytoplasm</location>
    </subcellularLocation>
</comment>
<accession>A0AAP6WNQ9</accession>